<dbReference type="Gene3D" id="3.40.50.720">
    <property type="entry name" value="NAD(P)-binding Rossmann-like Domain"/>
    <property type="match status" value="1"/>
</dbReference>
<dbReference type="PANTHER" id="PTHR43000">
    <property type="entry name" value="DTDP-D-GLUCOSE 4,6-DEHYDRATASE-RELATED"/>
    <property type="match status" value="1"/>
</dbReference>
<dbReference type="GO" id="GO:0016831">
    <property type="term" value="F:carboxy-lyase activity"/>
    <property type="evidence" value="ECO:0007669"/>
    <property type="project" value="InterPro"/>
</dbReference>
<gene>
    <name evidence="2" type="ORF">IFJ75_18395</name>
</gene>
<dbReference type="InterPro" id="IPR036291">
    <property type="entry name" value="NAD(P)-bd_dom_sf"/>
</dbReference>
<dbReference type="CDD" id="cd05257">
    <property type="entry name" value="Arna_like_SDR_e"/>
    <property type="match status" value="1"/>
</dbReference>
<sequence length="349" mass="37521">MGATAARRGAGPHGADGVDDLLKAYSGKRVLVTGAGGFIGSRLTERLVELGADVRALVRYTSDGEAGWLDRSSVRPDLDVRRGDLADRDSVYNAVKDREVVFHLGALIAIPYSYLAPESYVRTNMMGTLNVLQAVRELGVGRLVHTSTSEVYGSAQTIPMTEAHPLVGQSPYSATKIAADKLAESYHRSFETPVVTLRPFNTFGPRQSARAVIPSITMQALAGRPVMLGDTRPTRDFVFVDDTADAFLRAGIVPGIEGLTVHTGGGREVRVGDLPAMIGKAAGIEVQVVEDKQRIRPPASEVERLIADASLAKAKLGWATTVSVEEGLARTADFIREHPQLYRPAEYAV</sequence>
<name>A0A975C0F5_9CAUL</name>
<dbReference type="AlphaFoldDB" id="A0A975C0F5"/>
<dbReference type="Proteomes" id="UP000663918">
    <property type="component" value="Chromosome"/>
</dbReference>
<protein>
    <submittedName>
        <fullName evidence="2">GDP-mannose 4,6-dehydratase</fullName>
    </submittedName>
</protein>
<evidence type="ECO:0000313" key="2">
    <source>
        <dbReference type="EMBL" id="QTC91145.1"/>
    </source>
</evidence>
<evidence type="ECO:0000259" key="1">
    <source>
        <dbReference type="Pfam" id="PF16363"/>
    </source>
</evidence>
<dbReference type="KEGG" id="bgoe:IFJ75_18395"/>
<organism evidence="2 3">
    <name type="scientific">Brevundimonas goettingensis</name>
    <dbReference type="NCBI Taxonomy" id="2774190"/>
    <lineage>
        <taxon>Bacteria</taxon>
        <taxon>Pseudomonadati</taxon>
        <taxon>Pseudomonadota</taxon>
        <taxon>Alphaproteobacteria</taxon>
        <taxon>Caulobacterales</taxon>
        <taxon>Caulobacteraceae</taxon>
        <taxon>Brevundimonas</taxon>
    </lineage>
</organism>
<keyword evidence="3" id="KW-1185">Reference proteome</keyword>
<dbReference type="InterPro" id="IPR045869">
    <property type="entry name" value="Arna-like_SDR_e"/>
</dbReference>
<dbReference type="Pfam" id="PF16363">
    <property type="entry name" value="GDP_Man_Dehyd"/>
    <property type="match status" value="1"/>
</dbReference>
<dbReference type="InterPro" id="IPR016040">
    <property type="entry name" value="NAD(P)-bd_dom"/>
</dbReference>
<proteinExistence type="predicted"/>
<feature type="domain" description="NAD(P)-binding" evidence="1">
    <location>
        <begin position="31"/>
        <end position="330"/>
    </location>
</feature>
<dbReference type="EMBL" id="CP062222">
    <property type="protein sequence ID" value="QTC91145.1"/>
    <property type="molecule type" value="Genomic_DNA"/>
</dbReference>
<reference evidence="2" key="1">
    <citation type="submission" date="2020-09" db="EMBL/GenBank/DDBJ databases">
        <title>Brevundimonas sp. LVF2 isolated from a puddle in Goettingen, Germany.</title>
        <authorList>
            <person name="Friedrich I."/>
            <person name="Klassen A."/>
            <person name="Hannes N."/>
            <person name="Schneider D."/>
            <person name="Hertel R."/>
            <person name="Daniel R."/>
        </authorList>
    </citation>
    <scope>NUCLEOTIDE SEQUENCE</scope>
    <source>
        <strain evidence="2">LVF2</strain>
    </source>
</reference>
<accession>A0A975C0F5</accession>
<dbReference type="SUPFAM" id="SSF51735">
    <property type="entry name" value="NAD(P)-binding Rossmann-fold domains"/>
    <property type="match status" value="1"/>
</dbReference>
<evidence type="ECO:0000313" key="3">
    <source>
        <dbReference type="Proteomes" id="UP000663918"/>
    </source>
</evidence>